<dbReference type="AlphaFoldDB" id="A0A9W6Y848"/>
<dbReference type="GO" id="GO:0005576">
    <property type="term" value="C:extracellular region"/>
    <property type="evidence" value="ECO:0007669"/>
    <property type="project" value="UniProtKB-SubCell"/>
</dbReference>
<dbReference type="Proteomes" id="UP001165121">
    <property type="component" value="Unassembled WGS sequence"/>
</dbReference>
<comment type="subcellular location">
    <subcellularLocation>
        <location evidence="1 5">Secreted</location>
    </subcellularLocation>
</comment>
<dbReference type="OrthoDB" id="105891at2759"/>
<evidence type="ECO:0000256" key="3">
    <source>
        <dbReference type="ARBA" id="ARBA00022525"/>
    </source>
</evidence>
<comment type="domain">
    <text evidence="5">The RxLR-dEER motif acts to carry the protein into the host cell cytoplasm through binding to cell surface phosphatidylinositol-3-phosphate.</text>
</comment>
<evidence type="ECO:0000256" key="2">
    <source>
        <dbReference type="ARBA" id="ARBA00010400"/>
    </source>
</evidence>
<keyword evidence="3 5" id="KW-0964">Secreted</keyword>
<keyword evidence="4 5" id="KW-0732">Signal</keyword>
<gene>
    <name evidence="6" type="ORF">Pfra01_002382100</name>
</gene>
<dbReference type="Pfam" id="PF16810">
    <property type="entry name" value="RXLR"/>
    <property type="match status" value="1"/>
</dbReference>
<evidence type="ECO:0000256" key="1">
    <source>
        <dbReference type="ARBA" id="ARBA00004613"/>
    </source>
</evidence>
<name>A0A9W6Y848_9STRA</name>
<dbReference type="EMBL" id="BSXT01003930">
    <property type="protein sequence ID" value="GMF56216.1"/>
    <property type="molecule type" value="Genomic_DNA"/>
</dbReference>
<comment type="caution">
    <text evidence="6">The sequence shown here is derived from an EMBL/GenBank/DDBJ whole genome shotgun (WGS) entry which is preliminary data.</text>
</comment>
<keyword evidence="7" id="KW-1185">Reference proteome</keyword>
<proteinExistence type="inferred from homology"/>
<protein>
    <recommendedName>
        <fullName evidence="5">RxLR effector protein</fullName>
    </recommendedName>
</protein>
<evidence type="ECO:0000256" key="5">
    <source>
        <dbReference type="RuleBase" id="RU367124"/>
    </source>
</evidence>
<accession>A0A9W6Y848</accession>
<sequence>MRLNHVLLVAAVYVVATLDATAAVGHVQATVAQAVDLAGARESFRNGQRFLRAHKETNEESTGVDEDKEERMFQNFQIMVQLRLAKSIDV</sequence>
<comment type="function">
    <text evidence="5">Effector that suppresses plant defense responses during pathogen infection.</text>
</comment>
<feature type="chain" id="PRO_5041011842" description="RxLR effector protein" evidence="5">
    <location>
        <begin position="24"/>
        <end position="90"/>
    </location>
</feature>
<reference evidence="6" key="1">
    <citation type="submission" date="2023-04" db="EMBL/GenBank/DDBJ databases">
        <title>Phytophthora fragariaefolia NBRC 109709.</title>
        <authorList>
            <person name="Ichikawa N."/>
            <person name="Sato H."/>
            <person name="Tonouchi N."/>
        </authorList>
    </citation>
    <scope>NUCLEOTIDE SEQUENCE</scope>
    <source>
        <strain evidence="6">NBRC 109709</strain>
    </source>
</reference>
<evidence type="ECO:0000313" key="6">
    <source>
        <dbReference type="EMBL" id="GMF56216.1"/>
    </source>
</evidence>
<organism evidence="6 7">
    <name type="scientific">Phytophthora fragariaefolia</name>
    <dbReference type="NCBI Taxonomy" id="1490495"/>
    <lineage>
        <taxon>Eukaryota</taxon>
        <taxon>Sar</taxon>
        <taxon>Stramenopiles</taxon>
        <taxon>Oomycota</taxon>
        <taxon>Peronosporomycetes</taxon>
        <taxon>Peronosporales</taxon>
        <taxon>Peronosporaceae</taxon>
        <taxon>Phytophthora</taxon>
    </lineage>
</organism>
<dbReference type="InterPro" id="IPR031825">
    <property type="entry name" value="RXLR"/>
</dbReference>
<feature type="signal peptide" evidence="5">
    <location>
        <begin position="1"/>
        <end position="23"/>
    </location>
</feature>
<evidence type="ECO:0000313" key="7">
    <source>
        <dbReference type="Proteomes" id="UP001165121"/>
    </source>
</evidence>
<comment type="similarity">
    <text evidence="2 5">Belongs to the RxLR effector family.</text>
</comment>
<evidence type="ECO:0000256" key="4">
    <source>
        <dbReference type="ARBA" id="ARBA00022729"/>
    </source>
</evidence>